<feature type="signal peptide" evidence="2">
    <location>
        <begin position="1"/>
        <end position="24"/>
    </location>
</feature>
<evidence type="ECO:0000313" key="3">
    <source>
        <dbReference type="EMBL" id="GAA4877167.1"/>
    </source>
</evidence>
<keyword evidence="2" id="KW-0732">Signal</keyword>
<dbReference type="EMBL" id="BAABJZ010000009">
    <property type="protein sequence ID" value="GAA4877167.1"/>
    <property type="molecule type" value="Genomic_DNA"/>
</dbReference>
<evidence type="ECO:0000313" key="4">
    <source>
        <dbReference type="Proteomes" id="UP001499988"/>
    </source>
</evidence>
<evidence type="ECO:0000256" key="2">
    <source>
        <dbReference type="SAM" id="SignalP"/>
    </source>
</evidence>
<feature type="region of interest" description="Disordered" evidence="1">
    <location>
        <begin position="87"/>
        <end position="110"/>
    </location>
</feature>
<name>A0ABP9EHM3_9GAMM</name>
<proteinExistence type="predicted"/>
<protein>
    <recommendedName>
        <fullName evidence="5">Curlin associated repeat-containing protein</fullName>
    </recommendedName>
</protein>
<accession>A0ABP9EHM3</accession>
<gene>
    <name evidence="3" type="ORF">GCM10023333_08050</name>
</gene>
<evidence type="ECO:0008006" key="5">
    <source>
        <dbReference type="Google" id="ProtNLM"/>
    </source>
</evidence>
<evidence type="ECO:0000256" key="1">
    <source>
        <dbReference type="SAM" id="MobiDB-lite"/>
    </source>
</evidence>
<keyword evidence="4" id="KW-1185">Reference proteome</keyword>
<dbReference type="Proteomes" id="UP001499988">
    <property type="component" value="Unassembled WGS sequence"/>
</dbReference>
<feature type="chain" id="PRO_5047439013" description="Curlin associated repeat-containing protein" evidence="2">
    <location>
        <begin position="25"/>
        <end position="445"/>
    </location>
</feature>
<feature type="compositionally biased region" description="Polar residues" evidence="1">
    <location>
        <begin position="99"/>
        <end position="110"/>
    </location>
</feature>
<reference evidence="4" key="1">
    <citation type="journal article" date="2019" name="Int. J. Syst. Evol. Microbiol.">
        <title>The Global Catalogue of Microorganisms (GCM) 10K type strain sequencing project: providing services to taxonomists for standard genome sequencing and annotation.</title>
        <authorList>
            <consortium name="The Broad Institute Genomics Platform"/>
            <consortium name="The Broad Institute Genome Sequencing Center for Infectious Disease"/>
            <person name="Wu L."/>
            <person name="Ma J."/>
        </authorList>
    </citation>
    <scope>NUCLEOTIDE SEQUENCE [LARGE SCALE GENOMIC DNA]</scope>
    <source>
        <strain evidence="4">JCM 18401</strain>
    </source>
</reference>
<comment type="caution">
    <text evidence="3">The sequence shown here is derived from an EMBL/GenBank/DDBJ whole genome shotgun (WGS) entry which is preliminary data.</text>
</comment>
<organism evidence="3 4">
    <name type="scientific">Ferrimonas pelagia</name>
    <dbReference type="NCBI Taxonomy" id="1177826"/>
    <lineage>
        <taxon>Bacteria</taxon>
        <taxon>Pseudomonadati</taxon>
        <taxon>Pseudomonadota</taxon>
        <taxon>Gammaproteobacteria</taxon>
        <taxon>Alteromonadales</taxon>
        <taxon>Ferrimonadaceae</taxon>
        <taxon>Ferrimonas</taxon>
    </lineage>
</organism>
<sequence length="445" mass="46062">MMKKEIKLSLVAAALMSTGFGVQAAEIVANSTGDNNVVKATQTAPASNGTTMNIEVVANGAEVTATQTTTSGINTMDIDVLRPLMNGEPQDNHPGDHTVNATQTGGDNGLTISASGNHSLINAEQDGLDNTAFIYNDRGNAYKVGANHNNVDLSQVGDNNYASIDNDGSDNLGDPDSDTLVGLGINQLGNDNYATITNGGWNEHNTLTIDQSGDFHKAEIDNRFNESNNTLSISQRGGSAESQWGNEATIINGRGYDCCGITYDASNNTISIDQTGDNFASVTNEHAGGNTILVTQDGMNSANVVTDTLSSSHVTVDQKVGGEGDAMNTIDLLVGGDGLSMASLMQDGSGNQIGGSDARATAYDGDFAGGDFVLNADNSDFDAAQYGDDNVIVGSVNGSGHNIDITQDSTLAAEGNFAYFNISGTGHTANISQTGSANQAFITQQ</sequence>